<dbReference type="Proteomes" id="UP000008366">
    <property type="component" value="Unassembled WGS sequence"/>
</dbReference>
<dbReference type="AlphaFoldDB" id="K6W770"/>
<organism evidence="4 5">
    <name type="scientific">Kineosphaera limosa NBRC 100340</name>
    <dbReference type="NCBI Taxonomy" id="1184609"/>
    <lineage>
        <taxon>Bacteria</taxon>
        <taxon>Bacillati</taxon>
        <taxon>Actinomycetota</taxon>
        <taxon>Actinomycetes</taxon>
        <taxon>Micrococcales</taxon>
        <taxon>Dermatophilaceae</taxon>
        <taxon>Kineosphaera</taxon>
    </lineage>
</organism>
<evidence type="ECO:0000259" key="3">
    <source>
        <dbReference type="Pfam" id="PF08338"/>
    </source>
</evidence>
<comment type="caution">
    <text evidence="4">The sequence shown here is derived from an EMBL/GenBank/DDBJ whole genome shotgun (WGS) entry which is preliminary data.</text>
</comment>
<dbReference type="eggNOG" id="COG4276">
    <property type="taxonomic scope" value="Bacteria"/>
</dbReference>
<keyword evidence="5" id="KW-1185">Reference proteome</keyword>
<sequence length="452" mass="49001">MAIESATVLDAPIEDVFAWHERPGAIRRLLAPWAPMDVAQESRSLADGVAELKLARAVPWTSRHVAADYNPPYRFVDDGEVPLLGQRMPWRHVHDFERVPASAGQGERTRVIDRIETPVPGSALRQMVAYRHRQLHGDFAVHADMRELAPDPLTIGITGASGLVGTALAALLSTGGHRVVRLVRSSPRSSDERQWNPADPAPDLLAGLDAVVHLAGAPIAGRFTDKHRAAVRDSRVGPTARLARVAGGMPFISASAIGFYGADRGDEQLDEFASRGDGFLADVVEAWEADARQAAGRNVSVRTGIVQSARGGAMALQRPLFAAGLGGPMAGGEQWLSWIALDDLIDIFYRAIVDDRIEGPVNAVAPHPERQRDWARTMGRVMRRPAILPTPEFGPKLILGDEGVREVAAASQRVVPARLQEIGHLFRFPHLEAALRHELGHTTDSTVTRATS</sequence>
<dbReference type="InterPro" id="IPR036291">
    <property type="entry name" value="NAD(P)-bd_dom_sf"/>
</dbReference>
<feature type="domain" description="NAD-dependent epimerase/dehydratase" evidence="2">
    <location>
        <begin position="157"/>
        <end position="352"/>
    </location>
</feature>
<evidence type="ECO:0000259" key="2">
    <source>
        <dbReference type="Pfam" id="PF01370"/>
    </source>
</evidence>
<dbReference type="EMBL" id="BAHD01000015">
    <property type="protein sequence ID" value="GAB95040.1"/>
    <property type="molecule type" value="Genomic_DNA"/>
</dbReference>
<dbReference type="PANTHER" id="PTHR11092:SF0">
    <property type="entry name" value="EPIMERASE FAMILY PROTEIN SDR39U1"/>
    <property type="match status" value="1"/>
</dbReference>
<evidence type="ECO:0000313" key="4">
    <source>
        <dbReference type="EMBL" id="GAB95040.1"/>
    </source>
</evidence>
<proteinExistence type="inferred from homology"/>
<dbReference type="SUPFAM" id="SSF51735">
    <property type="entry name" value="NAD(P)-binding Rossmann-fold domains"/>
    <property type="match status" value="1"/>
</dbReference>
<dbReference type="CDD" id="cd07820">
    <property type="entry name" value="SRPBCC_3"/>
    <property type="match status" value="1"/>
</dbReference>
<comment type="similarity">
    <text evidence="1">Belongs to the NAD(P)-dependent epimerase/dehydratase family. SDR39U1 subfamily.</text>
</comment>
<accession>K6W770</accession>
<evidence type="ECO:0000313" key="5">
    <source>
        <dbReference type="Proteomes" id="UP000008366"/>
    </source>
</evidence>
<dbReference type="Pfam" id="PF01370">
    <property type="entry name" value="Epimerase"/>
    <property type="match status" value="1"/>
</dbReference>
<reference evidence="4 5" key="1">
    <citation type="submission" date="2012-08" db="EMBL/GenBank/DDBJ databases">
        <title>Whole genome shotgun sequence of Kineosphaera limosa NBRC 100340.</title>
        <authorList>
            <person name="Yoshida I."/>
            <person name="Isaki S."/>
            <person name="Hosoyama A."/>
            <person name="Tsuchikane K."/>
            <person name="Katsumata H."/>
            <person name="Ando Y."/>
            <person name="Ohji S."/>
            <person name="Hamada M."/>
            <person name="Tamura T."/>
            <person name="Yamazoe A."/>
            <person name="Yamazaki S."/>
            <person name="Fujita N."/>
        </authorList>
    </citation>
    <scope>NUCLEOTIDE SEQUENCE [LARGE SCALE GENOMIC DNA]</scope>
    <source>
        <strain evidence="4 5">NBRC 100340</strain>
    </source>
</reference>
<dbReference type="Gene3D" id="3.30.530.20">
    <property type="match status" value="1"/>
</dbReference>
<dbReference type="RefSeq" id="WP_006591572.1">
    <property type="nucleotide sequence ID" value="NZ_BAHD01000015.1"/>
</dbReference>
<protein>
    <recommendedName>
        <fullName evidence="6">NAD-dependent epimerase/dehydratase family protein</fullName>
    </recommendedName>
</protein>
<dbReference type="InterPro" id="IPR010099">
    <property type="entry name" value="SDR39U1"/>
</dbReference>
<feature type="domain" description="DUF1731" evidence="3">
    <location>
        <begin position="390"/>
        <end position="437"/>
    </location>
</feature>
<dbReference type="eggNOG" id="COG1090">
    <property type="taxonomic scope" value="Bacteria"/>
</dbReference>
<dbReference type="SUPFAM" id="SSF55961">
    <property type="entry name" value="Bet v1-like"/>
    <property type="match status" value="1"/>
</dbReference>
<gene>
    <name evidence="4" type="ORF">KILIM_015_01020</name>
</gene>
<dbReference type="Gene3D" id="3.40.50.720">
    <property type="entry name" value="NAD(P)-binding Rossmann-like Domain"/>
    <property type="match status" value="1"/>
</dbReference>
<dbReference type="InterPro" id="IPR023393">
    <property type="entry name" value="START-like_dom_sf"/>
</dbReference>
<dbReference type="NCBIfam" id="TIGR01777">
    <property type="entry name" value="yfcH"/>
    <property type="match status" value="1"/>
</dbReference>
<dbReference type="InterPro" id="IPR001509">
    <property type="entry name" value="Epimerase_deHydtase"/>
</dbReference>
<evidence type="ECO:0000256" key="1">
    <source>
        <dbReference type="ARBA" id="ARBA00009353"/>
    </source>
</evidence>
<dbReference type="STRING" id="1184609.KILIM_015_01020"/>
<dbReference type="InterPro" id="IPR013549">
    <property type="entry name" value="DUF1731"/>
</dbReference>
<name>K6W770_9MICO</name>
<dbReference type="OrthoDB" id="9801773at2"/>
<evidence type="ECO:0008006" key="6">
    <source>
        <dbReference type="Google" id="ProtNLM"/>
    </source>
</evidence>
<dbReference type="Pfam" id="PF08338">
    <property type="entry name" value="DUF1731"/>
    <property type="match status" value="1"/>
</dbReference>
<dbReference type="PANTHER" id="PTHR11092">
    <property type="entry name" value="SUGAR NUCLEOTIDE EPIMERASE RELATED"/>
    <property type="match status" value="1"/>
</dbReference>